<evidence type="ECO:0000313" key="3">
    <source>
        <dbReference type="EMBL" id="QDT63117.1"/>
    </source>
</evidence>
<name>A0A517T414_9PLAN</name>
<organism evidence="3 4">
    <name type="scientific">Calycomorphotria hydatis</name>
    <dbReference type="NCBI Taxonomy" id="2528027"/>
    <lineage>
        <taxon>Bacteria</taxon>
        <taxon>Pseudomonadati</taxon>
        <taxon>Planctomycetota</taxon>
        <taxon>Planctomycetia</taxon>
        <taxon>Planctomycetales</taxon>
        <taxon>Planctomycetaceae</taxon>
        <taxon>Calycomorphotria</taxon>
    </lineage>
</organism>
<dbReference type="EMBL" id="CP036316">
    <property type="protein sequence ID" value="QDT63117.1"/>
    <property type="molecule type" value="Genomic_DNA"/>
</dbReference>
<keyword evidence="1" id="KW-1133">Transmembrane helix</keyword>
<keyword evidence="1" id="KW-0472">Membrane</keyword>
<dbReference type="KEGG" id="chya:V22_03170"/>
<dbReference type="Pfam" id="PF14376">
    <property type="entry name" value="Haem_bd"/>
    <property type="match status" value="1"/>
</dbReference>
<protein>
    <recommendedName>
        <fullName evidence="2">Haem-binding domain-containing protein</fullName>
    </recommendedName>
</protein>
<keyword evidence="4" id="KW-1185">Reference proteome</keyword>
<dbReference type="OrthoDB" id="196738at2"/>
<dbReference type="AlphaFoldDB" id="A0A517T414"/>
<reference evidence="3 4" key="1">
    <citation type="submission" date="2019-02" db="EMBL/GenBank/DDBJ databases">
        <title>Deep-cultivation of Planctomycetes and their phenomic and genomic characterization uncovers novel biology.</title>
        <authorList>
            <person name="Wiegand S."/>
            <person name="Jogler M."/>
            <person name="Boedeker C."/>
            <person name="Pinto D."/>
            <person name="Vollmers J."/>
            <person name="Rivas-Marin E."/>
            <person name="Kohn T."/>
            <person name="Peeters S.H."/>
            <person name="Heuer A."/>
            <person name="Rast P."/>
            <person name="Oberbeckmann S."/>
            <person name="Bunk B."/>
            <person name="Jeske O."/>
            <person name="Meyerdierks A."/>
            <person name="Storesund J.E."/>
            <person name="Kallscheuer N."/>
            <person name="Luecker S."/>
            <person name="Lage O.M."/>
            <person name="Pohl T."/>
            <person name="Merkel B.J."/>
            <person name="Hornburger P."/>
            <person name="Mueller R.-W."/>
            <person name="Bruemmer F."/>
            <person name="Labrenz M."/>
            <person name="Spormann A.M."/>
            <person name="Op den Camp H."/>
            <person name="Overmann J."/>
            <person name="Amann R."/>
            <person name="Jetten M.S.M."/>
            <person name="Mascher T."/>
            <person name="Medema M.H."/>
            <person name="Devos D.P."/>
            <person name="Kaster A.-K."/>
            <person name="Ovreas L."/>
            <person name="Rohde M."/>
            <person name="Galperin M.Y."/>
            <person name="Jogler C."/>
        </authorList>
    </citation>
    <scope>NUCLEOTIDE SEQUENCE [LARGE SCALE GENOMIC DNA]</scope>
    <source>
        <strain evidence="3 4">V22</strain>
    </source>
</reference>
<dbReference type="Proteomes" id="UP000319976">
    <property type="component" value="Chromosome"/>
</dbReference>
<dbReference type="InterPro" id="IPR025992">
    <property type="entry name" value="Haem-bd"/>
</dbReference>
<evidence type="ECO:0000259" key="2">
    <source>
        <dbReference type="SMART" id="SM01235"/>
    </source>
</evidence>
<gene>
    <name evidence="3" type="ORF">V22_03170</name>
</gene>
<feature type="transmembrane region" description="Helical" evidence="1">
    <location>
        <begin position="12"/>
        <end position="33"/>
    </location>
</feature>
<evidence type="ECO:0000256" key="1">
    <source>
        <dbReference type="SAM" id="Phobius"/>
    </source>
</evidence>
<proteinExistence type="predicted"/>
<feature type="domain" description="Haem-binding" evidence="2">
    <location>
        <begin position="24"/>
        <end position="158"/>
    </location>
</feature>
<keyword evidence="1" id="KW-0812">Transmembrane</keyword>
<evidence type="ECO:0000313" key="4">
    <source>
        <dbReference type="Proteomes" id="UP000319976"/>
    </source>
</evidence>
<sequence length="190" mass="21381">MTSETQPKSSTVGVFFRRSLGILMIILVFAQLYRPAMTNPPVTSDFEAPPEVKEILVASCYDCHSHEVKWPWYSHFAPMSWLVAWDVDEGREYLNFSTVEDAWGDPSDPETALYIMDECIPQIHSGEMPPSIYTPLHPNAVITPEKKKILIDWYVSLGGEFEEEVIEEVIVEEIAEDDVESGSAVAQPAS</sequence>
<dbReference type="SMART" id="SM01235">
    <property type="entry name" value="Haem_bd"/>
    <property type="match status" value="1"/>
</dbReference>
<accession>A0A517T414</accession>
<dbReference type="RefSeq" id="WP_145259183.1">
    <property type="nucleotide sequence ID" value="NZ_CP036316.1"/>
</dbReference>